<dbReference type="GO" id="GO:0015562">
    <property type="term" value="F:efflux transmembrane transporter activity"/>
    <property type="evidence" value="ECO:0007669"/>
    <property type="project" value="InterPro"/>
</dbReference>
<dbReference type="Proteomes" id="UP000278035">
    <property type="component" value="Chromosome"/>
</dbReference>
<feature type="chain" id="PRO_5018022868" evidence="2">
    <location>
        <begin position="31"/>
        <end position="425"/>
    </location>
</feature>
<evidence type="ECO:0000313" key="4">
    <source>
        <dbReference type="Proteomes" id="UP000278035"/>
    </source>
</evidence>
<dbReference type="Pfam" id="PF02321">
    <property type="entry name" value="OEP"/>
    <property type="match status" value="2"/>
</dbReference>
<evidence type="ECO:0000313" key="3">
    <source>
        <dbReference type="EMBL" id="AZG73252.1"/>
    </source>
</evidence>
<evidence type="ECO:0000256" key="2">
    <source>
        <dbReference type="SAM" id="SignalP"/>
    </source>
</evidence>
<name>A0A3G8LWJ6_9GAMM</name>
<dbReference type="OrthoDB" id="9791261at2"/>
<dbReference type="SUPFAM" id="SSF56954">
    <property type="entry name" value="Outer membrane efflux proteins (OEP)"/>
    <property type="match status" value="1"/>
</dbReference>
<organism evidence="3 4">
    <name type="scientific">Shewanella livingstonensis</name>
    <dbReference type="NCBI Taxonomy" id="150120"/>
    <lineage>
        <taxon>Bacteria</taxon>
        <taxon>Pseudomonadati</taxon>
        <taxon>Pseudomonadota</taxon>
        <taxon>Gammaproteobacteria</taxon>
        <taxon>Alteromonadales</taxon>
        <taxon>Shewanellaceae</taxon>
        <taxon>Shewanella</taxon>
    </lineage>
</organism>
<accession>A0A3G8LWJ6</accession>
<dbReference type="InterPro" id="IPR003423">
    <property type="entry name" value="OMP_efflux"/>
</dbReference>
<dbReference type="KEGG" id="slj:EGC82_11015"/>
<comment type="similarity">
    <text evidence="1">Belongs to the outer membrane factor (OMF) (TC 1.B.17) family.</text>
</comment>
<dbReference type="RefSeq" id="WP_124730809.1">
    <property type="nucleotide sequence ID" value="NZ_CBCSKC010000039.1"/>
</dbReference>
<dbReference type="Gene3D" id="1.20.1600.10">
    <property type="entry name" value="Outer membrane efflux proteins (OEP)"/>
    <property type="match status" value="1"/>
</dbReference>
<sequence length="425" mass="47296">MFIHYSLLRKIFLRSCAVSLSFLLITNANAQTDTQFLSLDTAAKMTLQRHPQLHVFKWREQALDGQRLSADQAAAYELAIEAENILGTGDYSGLSAIEMTLALSSLIELGDKRAARTNIVDTSYAYVEAQRKAVSLDLLGEMTQVFITTLALQQKHQLAQDAADLANTTYQQIQNRVNKGATAKVDALRAKASMLNAQLVTAELSARLDSQKMLLASYMGQQQPTFEHVSGNLFAFNSVESFDSLYQRVEASPAIEMYASQERIREAEWQFAKSQSTADIRWQVGIKHTQPNGDNALMVGFSMPLFAGQRNRGNLQSANAAINEVSVEKAALLVALRTRLFQSYRSREQQVNAVKSLQQNIIPLLTESLTYTQQSYQKGRYRYADLVLAQQELLDARLSLIDAATSVLLNQAMIEQLTAQSLATH</sequence>
<keyword evidence="2" id="KW-0732">Signal</keyword>
<gene>
    <name evidence="3" type="ORF">EGC82_11015</name>
</gene>
<dbReference type="EMBL" id="CP034015">
    <property type="protein sequence ID" value="AZG73252.1"/>
    <property type="molecule type" value="Genomic_DNA"/>
</dbReference>
<feature type="signal peptide" evidence="2">
    <location>
        <begin position="1"/>
        <end position="30"/>
    </location>
</feature>
<dbReference type="PANTHER" id="PTHR30203:SF24">
    <property type="entry name" value="BLR4935 PROTEIN"/>
    <property type="match status" value="1"/>
</dbReference>
<keyword evidence="4" id="KW-1185">Reference proteome</keyword>
<reference evidence="4" key="1">
    <citation type="submission" date="2018-11" db="EMBL/GenBank/DDBJ databases">
        <title>Shewanella sp. M2.</title>
        <authorList>
            <person name="Hwang Y.J."/>
            <person name="Hwang C.Y."/>
        </authorList>
    </citation>
    <scope>NUCLEOTIDE SEQUENCE [LARGE SCALE GENOMIC DNA]</scope>
    <source>
        <strain evidence="4">LMG 19866</strain>
    </source>
</reference>
<dbReference type="PANTHER" id="PTHR30203">
    <property type="entry name" value="OUTER MEMBRANE CATION EFFLUX PROTEIN"/>
    <property type="match status" value="1"/>
</dbReference>
<proteinExistence type="inferred from homology"/>
<dbReference type="InterPro" id="IPR010131">
    <property type="entry name" value="MdtP/NodT-like"/>
</dbReference>
<protein>
    <submittedName>
        <fullName evidence="3">TolC family protein</fullName>
    </submittedName>
</protein>
<dbReference type="AlphaFoldDB" id="A0A3G8LWJ6"/>
<evidence type="ECO:0000256" key="1">
    <source>
        <dbReference type="ARBA" id="ARBA00007613"/>
    </source>
</evidence>